<dbReference type="Pfam" id="PF02548">
    <property type="entry name" value="Pantoate_transf"/>
    <property type="match status" value="1"/>
</dbReference>
<evidence type="ECO:0000256" key="2">
    <source>
        <dbReference type="ARBA" id="ARBA00008676"/>
    </source>
</evidence>
<evidence type="ECO:0000256" key="1">
    <source>
        <dbReference type="ARBA" id="ARBA00005033"/>
    </source>
</evidence>
<keyword evidence="8" id="KW-1185">Reference proteome</keyword>
<comment type="catalytic activity">
    <reaction evidence="5 6">
        <text>(6R)-5,10-methylene-5,6,7,8-tetrahydrofolate + 3-methyl-2-oxobutanoate + H2O = 2-dehydropantoate + (6S)-5,6,7,8-tetrahydrofolate</text>
        <dbReference type="Rhea" id="RHEA:11824"/>
        <dbReference type="ChEBI" id="CHEBI:11561"/>
        <dbReference type="ChEBI" id="CHEBI:11851"/>
        <dbReference type="ChEBI" id="CHEBI:15377"/>
        <dbReference type="ChEBI" id="CHEBI:15636"/>
        <dbReference type="ChEBI" id="CHEBI:57453"/>
        <dbReference type="EC" id="2.1.2.11"/>
    </reaction>
</comment>
<dbReference type="PANTHER" id="PTHR20881:SF0">
    <property type="entry name" value="3-METHYL-2-OXOBUTANOATE HYDROXYMETHYLTRANSFERASE"/>
    <property type="match status" value="1"/>
</dbReference>
<keyword evidence="4 6" id="KW-0808">Transferase</keyword>
<dbReference type="GO" id="GO:0005739">
    <property type="term" value="C:mitochondrion"/>
    <property type="evidence" value="ECO:0007669"/>
    <property type="project" value="TreeGrafter"/>
</dbReference>
<dbReference type="STRING" id="215637.A0A4P9ZQS3"/>
<proteinExistence type="inferred from homology"/>
<dbReference type="GO" id="GO:0000287">
    <property type="term" value="F:magnesium ion binding"/>
    <property type="evidence" value="ECO:0007669"/>
    <property type="project" value="TreeGrafter"/>
</dbReference>
<dbReference type="InterPro" id="IPR003700">
    <property type="entry name" value="Pantoate_hydroxy_MeTrfase"/>
</dbReference>
<dbReference type="GO" id="GO:0032259">
    <property type="term" value="P:methylation"/>
    <property type="evidence" value="ECO:0007669"/>
    <property type="project" value="UniProtKB-KW"/>
</dbReference>
<dbReference type="OrthoDB" id="425211at2759"/>
<dbReference type="EC" id="2.1.2.11" evidence="3 6"/>
<dbReference type="SUPFAM" id="SSF51621">
    <property type="entry name" value="Phosphoenolpyruvate/pyruvate domain"/>
    <property type="match status" value="1"/>
</dbReference>
<dbReference type="UniPathway" id="UPA00028">
    <property type="reaction ID" value="UER00003"/>
</dbReference>
<evidence type="ECO:0000256" key="3">
    <source>
        <dbReference type="ARBA" id="ARBA00012618"/>
    </source>
</evidence>
<evidence type="ECO:0000256" key="4">
    <source>
        <dbReference type="ARBA" id="ARBA00022679"/>
    </source>
</evidence>
<comment type="similarity">
    <text evidence="2 6">Belongs to the PanB family.</text>
</comment>
<dbReference type="Gene3D" id="3.20.20.60">
    <property type="entry name" value="Phosphoenolpyruvate-binding domains"/>
    <property type="match status" value="1"/>
</dbReference>
<evidence type="ECO:0000313" key="7">
    <source>
        <dbReference type="EMBL" id="RKP34992.1"/>
    </source>
</evidence>
<gene>
    <name evidence="7" type="ORF">BJ085DRAFT_32977</name>
</gene>
<dbReference type="PANTHER" id="PTHR20881">
    <property type="entry name" value="3-METHYL-2-OXOBUTANOATE HYDROXYMETHYLTRANSFERASE"/>
    <property type="match status" value="1"/>
</dbReference>
<protein>
    <recommendedName>
        <fullName evidence="3 6">3-methyl-2-oxobutanoate hydroxymethyltransferase</fullName>
        <ecNumber evidence="3 6">2.1.2.11</ecNumber>
    </recommendedName>
</protein>
<comment type="function">
    <text evidence="6">Catalyzes the reversible reaction in which hydroxymethyl group from 5,10-methylenetetrahydrofolate is transferred onto alpha-ketoisovalerate to form ketopantoate.</text>
</comment>
<keyword evidence="6" id="KW-0566">Pantothenate biosynthesis</keyword>
<dbReference type="GO" id="GO:0008168">
    <property type="term" value="F:methyltransferase activity"/>
    <property type="evidence" value="ECO:0007669"/>
    <property type="project" value="UniProtKB-KW"/>
</dbReference>
<organism evidence="7 8">
    <name type="scientific">Dimargaris cristalligena</name>
    <dbReference type="NCBI Taxonomy" id="215637"/>
    <lineage>
        <taxon>Eukaryota</taxon>
        <taxon>Fungi</taxon>
        <taxon>Fungi incertae sedis</taxon>
        <taxon>Zoopagomycota</taxon>
        <taxon>Kickxellomycotina</taxon>
        <taxon>Dimargaritomycetes</taxon>
        <taxon>Dimargaritales</taxon>
        <taxon>Dimargaritaceae</taxon>
        <taxon>Dimargaris</taxon>
    </lineage>
</organism>
<dbReference type="CDD" id="cd06557">
    <property type="entry name" value="KPHMT-like"/>
    <property type="match status" value="1"/>
</dbReference>
<accession>A0A4P9ZQS3</accession>
<dbReference type="InterPro" id="IPR040442">
    <property type="entry name" value="Pyrv_kinase-like_dom_sf"/>
</dbReference>
<dbReference type="GO" id="GO:0003864">
    <property type="term" value="F:3-methyl-2-oxobutanoate hydroxymethyltransferase activity"/>
    <property type="evidence" value="ECO:0007669"/>
    <property type="project" value="UniProtKB-EC"/>
</dbReference>
<dbReference type="HAMAP" id="MF_00156">
    <property type="entry name" value="PanB"/>
    <property type="match status" value="1"/>
</dbReference>
<dbReference type="NCBIfam" id="TIGR00222">
    <property type="entry name" value="panB"/>
    <property type="match status" value="1"/>
</dbReference>
<dbReference type="EMBL" id="ML002997">
    <property type="protein sequence ID" value="RKP34992.1"/>
    <property type="molecule type" value="Genomic_DNA"/>
</dbReference>
<dbReference type="FunFam" id="3.20.20.60:FF:000003">
    <property type="entry name" value="3-methyl-2-oxobutanoate hydroxymethyltransferase"/>
    <property type="match status" value="1"/>
</dbReference>
<dbReference type="AlphaFoldDB" id="A0A4P9ZQS3"/>
<evidence type="ECO:0000256" key="5">
    <source>
        <dbReference type="ARBA" id="ARBA00049172"/>
    </source>
</evidence>
<dbReference type="GO" id="GO:0015940">
    <property type="term" value="P:pantothenate biosynthetic process"/>
    <property type="evidence" value="ECO:0007669"/>
    <property type="project" value="UniProtKB-UniPathway"/>
</dbReference>
<comment type="pathway">
    <text evidence="1 6">Cofactor biosynthesis; (R)-pantothenate biosynthesis; (R)-pantoate from 3-methyl-2-oxobutanoate: step 1/2.</text>
</comment>
<dbReference type="InterPro" id="IPR015813">
    <property type="entry name" value="Pyrv/PenolPyrv_kinase-like_dom"/>
</dbReference>
<name>A0A4P9ZQS3_9FUNG</name>
<evidence type="ECO:0000313" key="8">
    <source>
        <dbReference type="Proteomes" id="UP000268162"/>
    </source>
</evidence>
<keyword evidence="7" id="KW-0489">Methyltransferase</keyword>
<dbReference type="NCBIfam" id="NF001452">
    <property type="entry name" value="PRK00311.1"/>
    <property type="match status" value="1"/>
</dbReference>
<evidence type="ECO:0000256" key="6">
    <source>
        <dbReference type="RuleBase" id="RU362100"/>
    </source>
</evidence>
<sequence>MARLTSFPRCTASLRCHYPRLTPTLPVLHRAPGALPHQLLNPAVLCPAIQSRSYSSRPVTATSTEAEARKKVTVNTIASLYRKKSPITVLTAYDYPTGLLVDRGHCDICLVGDSLAMVALGLPNTSALTVDDMIYHSKAVARGCTAALRVVDMPTGSFQISPEEALRNAFRLMKEGEAEAVKLEGGAEMAETVKRITQAGIPVMGHIGLTPQHENALGGFRVQGKTAKKAEKILRDALALQEAGCFSMVVECVPSPVAETITSMLSVPTIGIGAGPKTSGQVLVTMDMFGVFDRFVPKFCKTYGDFGQSMTGAIEKFVQEVKDGSFPDPESHTYAMASPKEVEEWAIVVKNFKP</sequence>
<dbReference type="Proteomes" id="UP000268162">
    <property type="component" value="Unassembled WGS sequence"/>
</dbReference>
<reference evidence="8" key="1">
    <citation type="journal article" date="2018" name="Nat. Microbiol.">
        <title>Leveraging single-cell genomics to expand the fungal tree of life.</title>
        <authorList>
            <person name="Ahrendt S.R."/>
            <person name="Quandt C.A."/>
            <person name="Ciobanu D."/>
            <person name="Clum A."/>
            <person name="Salamov A."/>
            <person name="Andreopoulos B."/>
            <person name="Cheng J.F."/>
            <person name="Woyke T."/>
            <person name="Pelin A."/>
            <person name="Henrissat B."/>
            <person name="Reynolds N.K."/>
            <person name="Benny G.L."/>
            <person name="Smith M.E."/>
            <person name="James T.Y."/>
            <person name="Grigoriev I.V."/>
        </authorList>
    </citation>
    <scope>NUCLEOTIDE SEQUENCE [LARGE SCALE GENOMIC DNA]</scope>
    <source>
        <strain evidence="8">RSA 468</strain>
    </source>
</reference>